<dbReference type="Proteomes" id="UP000886744">
    <property type="component" value="Unassembled WGS sequence"/>
</dbReference>
<dbReference type="PANTHER" id="PTHR34978:SF3">
    <property type="entry name" value="SLR0241 PROTEIN"/>
    <property type="match status" value="1"/>
</dbReference>
<protein>
    <submittedName>
        <fullName evidence="3">M48 family metalloprotease</fullName>
    </submittedName>
</protein>
<feature type="transmembrane region" description="Helical" evidence="1">
    <location>
        <begin position="6"/>
        <end position="24"/>
    </location>
</feature>
<evidence type="ECO:0000313" key="3">
    <source>
        <dbReference type="EMBL" id="HIR63055.1"/>
    </source>
</evidence>
<comment type="caution">
    <text evidence="3">The sequence shown here is derived from an EMBL/GenBank/DDBJ whole genome shotgun (WGS) entry which is preliminary data.</text>
</comment>
<evidence type="ECO:0000259" key="2">
    <source>
        <dbReference type="Pfam" id="PF05569"/>
    </source>
</evidence>
<evidence type="ECO:0000313" key="4">
    <source>
        <dbReference type="Proteomes" id="UP000886744"/>
    </source>
</evidence>
<evidence type="ECO:0000256" key="1">
    <source>
        <dbReference type="SAM" id="Phobius"/>
    </source>
</evidence>
<name>A0A9D1J6W2_9BACT</name>
<dbReference type="PANTHER" id="PTHR34978">
    <property type="entry name" value="POSSIBLE SENSOR-TRANSDUCER PROTEIN BLAR"/>
    <property type="match status" value="1"/>
</dbReference>
<keyword evidence="3" id="KW-0482">Metalloprotease</keyword>
<dbReference type="InterPro" id="IPR008756">
    <property type="entry name" value="Peptidase_M56"/>
</dbReference>
<proteinExistence type="predicted"/>
<keyword evidence="3" id="KW-0378">Hydrolase</keyword>
<feature type="domain" description="Peptidase M56" evidence="2">
    <location>
        <begin position="166"/>
        <end position="253"/>
    </location>
</feature>
<feature type="transmembrane region" description="Helical" evidence="1">
    <location>
        <begin position="36"/>
        <end position="56"/>
    </location>
</feature>
<dbReference type="Pfam" id="PF05569">
    <property type="entry name" value="Peptidase_M56"/>
    <property type="match status" value="1"/>
</dbReference>
<feature type="transmembrane region" description="Helical" evidence="1">
    <location>
        <begin position="101"/>
        <end position="123"/>
    </location>
</feature>
<accession>A0A9D1J6W2</accession>
<dbReference type="EMBL" id="DVHI01000074">
    <property type="protein sequence ID" value="HIR63055.1"/>
    <property type="molecule type" value="Genomic_DNA"/>
</dbReference>
<sequence>MNTVGYIIEVLISSGLFLALYRWLLAGKVRYRICRAYIVGTMLLAAVIPLLDVPMYSPAPVPAAVERALVLVPKAMPESGIVPGEGAADEIPAAPAATEAIVLKILAAAYILISASSIALIVFNTIKIRRLRREARLTRIEDWTLAESGKIQTPFSFLRTVYMGFNYSPPERRMILSHEVSHVRHRHSYERLVLSVLRSLLWFNPFLWIAEKDLKEVQEWEADRDVLNEGNDLTLYRTAIFKQLFGYNPDISSGLNHSLTKKRFIMMTKTRLGRYASLRLAAALPLLTATFLAFGCGTKDLTLPPYASGISDPVSGQSAPDDAIQKDSVIHIAITKQDGEYSCTVNGEQRDLGDIGWISNEFVPDSWQSFTIHLELADAVEMGIVTDVTDAIRQFSLKSLTITDNDSDSTAVRTFYIKYDDKSPGSRDLPDVGRR</sequence>
<dbReference type="GO" id="GO:0008237">
    <property type="term" value="F:metallopeptidase activity"/>
    <property type="evidence" value="ECO:0007669"/>
    <property type="project" value="UniProtKB-KW"/>
</dbReference>
<reference evidence="3" key="1">
    <citation type="submission" date="2020-10" db="EMBL/GenBank/DDBJ databases">
        <authorList>
            <person name="Gilroy R."/>
        </authorList>
    </citation>
    <scope>NUCLEOTIDE SEQUENCE</scope>
    <source>
        <strain evidence="3">ChiHjej13B12-12457</strain>
    </source>
</reference>
<keyword evidence="1" id="KW-1133">Transmembrane helix</keyword>
<dbReference type="AlphaFoldDB" id="A0A9D1J6W2"/>
<reference evidence="3" key="2">
    <citation type="journal article" date="2021" name="PeerJ">
        <title>Extensive microbial diversity within the chicken gut microbiome revealed by metagenomics and culture.</title>
        <authorList>
            <person name="Gilroy R."/>
            <person name="Ravi A."/>
            <person name="Getino M."/>
            <person name="Pursley I."/>
            <person name="Horton D.L."/>
            <person name="Alikhan N.F."/>
            <person name="Baker D."/>
            <person name="Gharbi K."/>
            <person name="Hall N."/>
            <person name="Watson M."/>
            <person name="Adriaenssens E.M."/>
            <person name="Foster-Nyarko E."/>
            <person name="Jarju S."/>
            <person name="Secka A."/>
            <person name="Antonio M."/>
            <person name="Oren A."/>
            <person name="Chaudhuri R.R."/>
            <person name="La Ragione R."/>
            <person name="Hildebrand F."/>
            <person name="Pallen M.J."/>
        </authorList>
    </citation>
    <scope>NUCLEOTIDE SEQUENCE</scope>
    <source>
        <strain evidence="3">ChiHjej13B12-12457</strain>
    </source>
</reference>
<keyword evidence="1" id="KW-0812">Transmembrane</keyword>
<feature type="transmembrane region" description="Helical" evidence="1">
    <location>
        <begin position="272"/>
        <end position="294"/>
    </location>
</feature>
<gene>
    <name evidence="3" type="ORF">IAC94_05995</name>
</gene>
<keyword evidence="1" id="KW-0472">Membrane</keyword>
<dbReference type="InterPro" id="IPR052173">
    <property type="entry name" value="Beta-lactam_resp_regulator"/>
</dbReference>
<keyword evidence="3" id="KW-0645">Protease</keyword>
<organism evidence="3 4">
    <name type="scientific">Candidatus Coprenecus avistercoris</name>
    <dbReference type="NCBI Taxonomy" id="2840730"/>
    <lineage>
        <taxon>Bacteria</taxon>
        <taxon>Pseudomonadati</taxon>
        <taxon>Bacteroidota</taxon>
        <taxon>Bacteroidia</taxon>
        <taxon>Bacteroidales</taxon>
        <taxon>Rikenellaceae</taxon>
        <taxon>Rikenellaceae incertae sedis</taxon>
        <taxon>Candidatus Coprenecus</taxon>
    </lineage>
</organism>